<evidence type="ECO:0000256" key="4">
    <source>
        <dbReference type="RuleBase" id="RU003465"/>
    </source>
</evidence>
<evidence type="ECO:0000256" key="3">
    <source>
        <dbReference type="ARBA" id="ARBA00022912"/>
    </source>
</evidence>
<dbReference type="InterPro" id="IPR001932">
    <property type="entry name" value="PPM-type_phosphatase-like_dom"/>
</dbReference>
<dbReference type="GO" id="GO:0004722">
    <property type="term" value="F:protein serine/threonine phosphatase activity"/>
    <property type="evidence" value="ECO:0007669"/>
    <property type="project" value="InterPro"/>
</dbReference>
<dbReference type="PROSITE" id="PS51746">
    <property type="entry name" value="PPM_2"/>
    <property type="match status" value="1"/>
</dbReference>
<evidence type="ECO:0000256" key="1">
    <source>
        <dbReference type="ARBA" id="ARBA00022723"/>
    </source>
</evidence>
<accession>A0A7S4BD43</accession>
<protein>
    <recommendedName>
        <fullName evidence="5">PPM-type phosphatase domain-containing protein</fullName>
    </recommendedName>
</protein>
<dbReference type="Pfam" id="PF00481">
    <property type="entry name" value="PP2C"/>
    <property type="match status" value="1"/>
</dbReference>
<keyword evidence="1" id="KW-0479">Metal-binding</keyword>
<sequence length="418" mass="44620">MAPTPRRRMLLPQATTPRACTGPSIFRRSTDGLGNSRCMSVKVAPSPPIDIPVKTTILPSLSSRPQLSSKDNRSKKCSNDTMYIKPVASSADGLDAGGFTQKGHAPGKLCNQDRYVCRKRCSDSPNSGSLFGVFDGHGKNGHHVSEWLSTVMPIEIARAEQDMCALRAQAATGTISCLHGSVEEMGAPNREAAITALLQTLRSAHKRLEDGLLRSGLEIQWSGSTSCVVYLSGRHLVVMNVGDSRAVLGVHAPQANGERGALCAKAISIDHKPGNPDERERIMQGGGCVAPSRTLMGRAAGPLRVWDSSRQAGLATSRSFGDMGYRVNGTGGVISEPQMHVFEITSEARFVVIGSDGLWDQLSPAEAVSLASHFSSRGADYAAEELVEAALGRWRRVGRFHDDITAVVVKLPAPRASA</sequence>
<dbReference type="PROSITE" id="PS01032">
    <property type="entry name" value="PPM_1"/>
    <property type="match status" value="1"/>
</dbReference>
<dbReference type="CDD" id="cd00143">
    <property type="entry name" value="PP2Cc"/>
    <property type="match status" value="1"/>
</dbReference>
<organism evidence="6">
    <name type="scientific">Chrysotila carterae</name>
    <name type="common">Marine alga</name>
    <name type="synonym">Syracosphaera carterae</name>
    <dbReference type="NCBI Taxonomy" id="13221"/>
    <lineage>
        <taxon>Eukaryota</taxon>
        <taxon>Haptista</taxon>
        <taxon>Haptophyta</taxon>
        <taxon>Prymnesiophyceae</taxon>
        <taxon>Isochrysidales</taxon>
        <taxon>Isochrysidaceae</taxon>
        <taxon>Chrysotila</taxon>
    </lineage>
</organism>
<proteinExistence type="inferred from homology"/>
<feature type="domain" description="PPM-type phosphatase" evidence="5">
    <location>
        <begin position="95"/>
        <end position="411"/>
    </location>
</feature>
<dbReference type="PANTHER" id="PTHR47992">
    <property type="entry name" value="PROTEIN PHOSPHATASE"/>
    <property type="match status" value="1"/>
</dbReference>
<dbReference type="InterPro" id="IPR015655">
    <property type="entry name" value="PP2C"/>
</dbReference>
<reference evidence="6" key="1">
    <citation type="submission" date="2021-01" db="EMBL/GenBank/DDBJ databases">
        <authorList>
            <person name="Corre E."/>
            <person name="Pelletier E."/>
            <person name="Niang G."/>
            <person name="Scheremetjew M."/>
            <person name="Finn R."/>
            <person name="Kale V."/>
            <person name="Holt S."/>
            <person name="Cochrane G."/>
            <person name="Meng A."/>
            <person name="Brown T."/>
            <person name="Cohen L."/>
        </authorList>
    </citation>
    <scope>NUCLEOTIDE SEQUENCE</scope>
    <source>
        <strain evidence="6">CCMP645</strain>
    </source>
</reference>
<dbReference type="SUPFAM" id="SSF81606">
    <property type="entry name" value="PP2C-like"/>
    <property type="match status" value="1"/>
</dbReference>
<dbReference type="GO" id="GO:0046872">
    <property type="term" value="F:metal ion binding"/>
    <property type="evidence" value="ECO:0007669"/>
    <property type="project" value="UniProtKB-KW"/>
</dbReference>
<dbReference type="Gene3D" id="3.60.40.10">
    <property type="entry name" value="PPM-type phosphatase domain"/>
    <property type="match status" value="1"/>
</dbReference>
<keyword evidence="2 4" id="KW-0378">Hydrolase</keyword>
<dbReference type="EMBL" id="HBIZ01021581">
    <property type="protein sequence ID" value="CAE0761038.1"/>
    <property type="molecule type" value="Transcribed_RNA"/>
</dbReference>
<name>A0A7S4BD43_CHRCT</name>
<evidence type="ECO:0000259" key="5">
    <source>
        <dbReference type="PROSITE" id="PS51746"/>
    </source>
</evidence>
<evidence type="ECO:0000313" key="6">
    <source>
        <dbReference type="EMBL" id="CAE0761038.1"/>
    </source>
</evidence>
<dbReference type="AlphaFoldDB" id="A0A7S4BD43"/>
<gene>
    <name evidence="6" type="ORF">PCAR00345_LOCUS13650</name>
</gene>
<dbReference type="SMART" id="SM00332">
    <property type="entry name" value="PP2Cc"/>
    <property type="match status" value="1"/>
</dbReference>
<dbReference type="InterPro" id="IPR000222">
    <property type="entry name" value="PP2C_BS"/>
</dbReference>
<evidence type="ECO:0000256" key="2">
    <source>
        <dbReference type="ARBA" id="ARBA00022801"/>
    </source>
</evidence>
<comment type="similarity">
    <text evidence="4">Belongs to the PP2C family.</text>
</comment>
<dbReference type="InterPro" id="IPR036457">
    <property type="entry name" value="PPM-type-like_dom_sf"/>
</dbReference>
<keyword evidence="3 4" id="KW-0904">Protein phosphatase</keyword>